<feature type="compositionally biased region" description="Low complexity" evidence="1">
    <location>
        <begin position="22"/>
        <end position="42"/>
    </location>
</feature>
<dbReference type="AlphaFoldDB" id="A0A0N4XT04"/>
<protein>
    <submittedName>
        <fullName evidence="2 4">Uncharacterized protein</fullName>
    </submittedName>
</protein>
<evidence type="ECO:0000256" key="1">
    <source>
        <dbReference type="SAM" id="MobiDB-lite"/>
    </source>
</evidence>
<evidence type="ECO:0000313" key="3">
    <source>
        <dbReference type="Proteomes" id="UP000271162"/>
    </source>
</evidence>
<keyword evidence="3" id="KW-1185">Reference proteome</keyword>
<dbReference type="Proteomes" id="UP000271162">
    <property type="component" value="Unassembled WGS sequence"/>
</dbReference>
<name>A0A0N4XT04_NIPBR</name>
<accession>A0A0N4XT04</accession>
<proteinExistence type="predicted"/>
<dbReference type="EMBL" id="UYSL01019753">
    <property type="protein sequence ID" value="VDL69265.1"/>
    <property type="molecule type" value="Genomic_DNA"/>
</dbReference>
<reference evidence="4" key="1">
    <citation type="submission" date="2017-02" db="UniProtKB">
        <authorList>
            <consortium name="WormBaseParasite"/>
        </authorList>
    </citation>
    <scope>IDENTIFICATION</scope>
</reference>
<gene>
    <name evidence="2" type="ORF">NBR_LOCUS5676</name>
</gene>
<sequence>MGGIGGAGIGGAGIGGGGFGEQSGFSQQSSQQSFQSSQNQFQNSGFGGDGILVDRLDISACSVRLARSPVSNERKLS</sequence>
<evidence type="ECO:0000313" key="2">
    <source>
        <dbReference type="EMBL" id="VDL69265.1"/>
    </source>
</evidence>
<dbReference type="WBParaSite" id="NBR_0000567501-mRNA-1">
    <property type="protein sequence ID" value="NBR_0000567501-mRNA-1"/>
    <property type="gene ID" value="NBR_0000567501"/>
</dbReference>
<reference evidence="2 3" key="2">
    <citation type="submission" date="2018-11" db="EMBL/GenBank/DDBJ databases">
        <authorList>
            <consortium name="Pathogen Informatics"/>
        </authorList>
    </citation>
    <scope>NUCLEOTIDE SEQUENCE [LARGE SCALE GENOMIC DNA]</scope>
</reference>
<feature type="region of interest" description="Disordered" evidence="1">
    <location>
        <begin position="15"/>
        <end position="42"/>
    </location>
</feature>
<organism evidence="4">
    <name type="scientific">Nippostrongylus brasiliensis</name>
    <name type="common">Rat hookworm</name>
    <dbReference type="NCBI Taxonomy" id="27835"/>
    <lineage>
        <taxon>Eukaryota</taxon>
        <taxon>Metazoa</taxon>
        <taxon>Ecdysozoa</taxon>
        <taxon>Nematoda</taxon>
        <taxon>Chromadorea</taxon>
        <taxon>Rhabditida</taxon>
        <taxon>Rhabditina</taxon>
        <taxon>Rhabditomorpha</taxon>
        <taxon>Strongyloidea</taxon>
        <taxon>Heligmosomidae</taxon>
        <taxon>Nippostrongylus</taxon>
    </lineage>
</organism>
<evidence type="ECO:0000313" key="4">
    <source>
        <dbReference type="WBParaSite" id="NBR_0000567501-mRNA-1"/>
    </source>
</evidence>